<dbReference type="EMBL" id="JBEDUW010000003">
    <property type="protein sequence ID" value="KAK9936305.1"/>
    <property type="molecule type" value="Genomic_DNA"/>
</dbReference>
<accession>A0AAW1XHK0</accession>
<keyword evidence="2" id="KW-0472">Membrane</keyword>
<feature type="transmembrane region" description="Helical" evidence="2">
    <location>
        <begin position="99"/>
        <end position="116"/>
    </location>
</feature>
<organism evidence="3 4">
    <name type="scientific">Rubus argutus</name>
    <name type="common">Southern blackberry</name>
    <dbReference type="NCBI Taxonomy" id="59490"/>
    <lineage>
        <taxon>Eukaryota</taxon>
        <taxon>Viridiplantae</taxon>
        <taxon>Streptophyta</taxon>
        <taxon>Embryophyta</taxon>
        <taxon>Tracheophyta</taxon>
        <taxon>Spermatophyta</taxon>
        <taxon>Magnoliopsida</taxon>
        <taxon>eudicotyledons</taxon>
        <taxon>Gunneridae</taxon>
        <taxon>Pentapetalae</taxon>
        <taxon>rosids</taxon>
        <taxon>fabids</taxon>
        <taxon>Rosales</taxon>
        <taxon>Rosaceae</taxon>
        <taxon>Rosoideae</taxon>
        <taxon>Rosoideae incertae sedis</taxon>
        <taxon>Rubus</taxon>
    </lineage>
</organism>
<evidence type="ECO:0000256" key="1">
    <source>
        <dbReference type="SAM" id="MobiDB-lite"/>
    </source>
</evidence>
<feature type="transmembrane region" description="Helical" evidence="2">
    <location>
        <begin position="50"/>
        <end position="72"/>
    </location>
</feature>
<dbReference type="Proteomes" id="UP001457282">
    <property type="component" value="Unassembled WGS sequence"/>
</dbReference>
<gene>
    <name evidence="3" type="ORF">M0R45_013153</name>
</gene>
<evidence type="ECO:0000313" key="4">
    <source>
        <dbReference type="Proteomes" id="UP001457282"/>
    </source>
</evidence>
<keyword evidence="2" id="KW-1133">Transmembrane helix</keyword>
<evidence type="ECO:0000256" key="2">
    <source>
        <dbReference type="SAM" id="Phobius"/>
    </source>
</evidence>
<evidence type="ECO:0000313" key="3">
    <source>
        <dbReference type="EMBL" id="KAK9936305.1"/>
    </source>
</evidence>
<dbReference type="AlphaFoldDB" id="A0AAW1XHK0"/>
<sequence length="151" mass="17558">MFVIAESNRSQPRGHPGTHYPPNPNGGLIPFLRSHGIKAWDTISKELYKLFWKCVVVPLMAWAWSFVLSQIADFGRLRNSCVSFLRMILPAPNSQPTTLERYFFYLATFLVVLKFWKWSTARKVKVDDDPLDIIQDMRDEVMKHQDETLKG</sequence>
<protein>
    <submittedName>
        <fullName evidence="3">Uncharacterized protein</fullName>
    </submittedName>
</protein>
<feature type="region of interest" description="Disordered" evidence="1">
    <location>
        <begin position="1"/>
        <end position="24"/>
    </location>
</feature>
<keyword evidence="4" id="KW-1185">Reference proteome</keyword>
<keyword evidence="2" id="KW-0812">Transmembrane</keyword>
<reference evidence="3 4" key="1">
    <citation type="journal article" date="2023" name="G3 (Bethesda)">
        <title>A chromosome-length genome assembly and annotation of blackberry (Rubus argutus, cv. 'Hillquist').</title>
        <authorList>
            <person name="Bruna T."/>
            <person name="Aryal R."/>
            <person name="Dudchenko O."/>
            <person name="Sargent D.J."/>
            <person name="Mead D."/>
            <person name="Buti M."/>
            <person name="Cavallini A."/>
            <person name="Hytonen T."/>
            <person name="Andres J."/>
            <person name="Pham M."/>
            <person name="Weisz D."/>
            <person name="Mascagni F."/>
            <person name="Usai G."/>
            <person name="Natali L."/>
            <person name="Bassil N."/>
            <person name="Fernandez G.E."/>
            <person name="Lomsadze A."/>
            <person name="Armour M."/>
            <person name="Olukolu B."/>
            <person name="Poorten T."/>
            <person name="Britton C."/>
            <person name="Davik J."/>
            <person name="Ashrafi H."/>
            <person name="Aiden E.L."/>
            <person name="Borodovsky M."/>
            <person name="Worthington M."/>
        </authorList>
    </citation>
    <scope>NUCLEOTIDE SEQUENCE [LARGE SCALE GENOMIC DNA]</scope>
    <source>
        <strain evidence="3">PI 553951</strain>
    </source>
</reference>
<name>A0AAW1XHK0_RUBAR</name>
<comment type="caution">
    <text evidence="3">The sequence shown here is derived from an EMBL/GenBank/DDBJ whole genome shotgun (WGS) entry which is preliminary data.</text>
</comment>
<proteinExistence type="predicted"/>